<accession>A0AAX4KPC8</accession>
<dbReference type="EMBL" id="CP144089">
    <property type="protein sequence ID" value="WWD07809.1"/>
    <property type="molecule type" value="Genomic_DNA"/>
</dbReference>
<dbReference type="RefSeq" id="XP_066085776.1">
    <property type="nucleotide sequence ID" value="XM_066229679.1"/>
</dbReference>
<protein>
    <submittedName>
        <fullName evidence="1">Uncharacterized protein</fullName>
    </submittedName>
</protein>
<dbReference type="Proteomes" id="UP001358614">
    <property type="component" value="Chromosome 1"/>
</dbReference>
<keyword evidence="2" id="KW-1185">Reference proteome</keyword>
<proteinExistence type="predicted"/>
<dbReference type="KEGG" id="ker:91104714"/>
<organism evidence="1 2">
    <name type="scientific">Kwoniella europaea PYCC6329</name>
    <dbReference type="NCBI Taxonomy" id="1423913"/>
    <lineage>
        <taxon>Eukaryota</taxon>
        <taxon>Fungi</taxon>
        <taxon>Dikarya</taxon>
        <taxon>Basidiomycota</taxon>
        <taxon>Agaricomycotina</taxon>
        <taxon>Tremellomycetes</taxon>
        <taxon>Tremellales</taxon>
        <taxon>Cryptococcaceae</taxon>
        <taxon>Kwoniella</taxon>
    </lineage>
</organism>
<dbReference type="GeneID" id="91104714"/>
<evidence type="ECO:0000313" key="1">
    <source>
        <dbReference type="EMBL" id="WWD07809.1"/>
    </source>
</evidence>
<sequence>MAEESTTGEAEPLAQHLLEHHCVHGAVSAEVTHSHVGIFAYEQERRGWRRLLGSPKRGLCAAESSCLSNAPIITDSWDVKDRKLYFEAPTATITCSQGHSQVATGRFEADNPSAPTSFADTIASKEWPCATCGVNRSMTVDPGPEET</sequence>
<evidence type="ECO:0000313" key="2">
    <source>
        <dbReference type="Proteomes" id="UP001358614"/>
    </source>
</evidence>
<name>A0AAX4KPC8_9TREE</name>
<dbReference type="AlphaFoldDB" id="A0AAX4KPC8"/>
<gene>
    <name evidence="1" type="ORF">V865_005913</name>
</gene>
<reference evidence="1 2" key="1">
    <citation type="submission" date="2024-01" db="EMBL/GenBank/DDBJ databases">
        <title>Comparative genomics of Cryptococcus and Kwoniella reveals pathogenesis evolution and contrasting modes of karyotype evolution via chromosome fusion or intercentromeric recombination.</title>
        <authorList>
            <person name="Coelho M.A."/>
            <person name="David-Palma M."/>
            <person name="Shea T."/>
            <person name="Bowers K."/>
            <person name="McGinley-Smith S."/>
            <person name="Mohammad A.W."/>
            <person name="Gnirke A."/>
            <person name="Yurkov A.M."/>
            <person name="Nowrousian M."/>
            <person name="Sun S."/>
            <person name="Cuomo C.A."/>
            <person name="Heitman J."/>
        </authorList>
    </citation>
    <scope>NUCLEOTIDE SEQUENCE [LARGE SCALE GENOMIC DNA]</scope>
    <source>
        <strain evidence="1 2">PYCC6329</strain>
    </source>
</reference>